<evidence type="ECO:0000313" key="2">
    <source>
        <dbReference type="EMBL" id="OAY54108.1"/>
    </source>
</evidence>
<dbReference type="InterPro" id="IPR012337">
    <property type="entry name" value="RNaseH-like_sf"/>
</dbReference>
<dbReference type="InterPro" id="IPR044730">
    <property type="entry name" value="RNase_H-like_dom_plant"/>
</dbReference>
<reference evidence="2" key="1">
    <citation type="submission" date="2016-02" db="EMBL/GenBank/DDBJ databases">
        <title>WGS assembly of Manihot esculenta.</title>
        <authorList>
            <person name="Bredeson J.V."/>
            <person name="Prochnik S.E."/>
            <person name="Lyons J.B."/>
            <person name="Schmutz J."/>
            <person name="Grimwood J."/>
            <person name="Vrebalov J."/>
            <person name="Bart R.S."/>
            <person name="Amuge T."/>
            <person name="Ferguson M.E."/>
            <person name="Green R."/>
            <person name="Putnam N."/>
            <person name="Stites J."/>
            <person name="Rounsley S."/>
            <person name="Rokhsar D.S."/>
        </authorList>
    </citation>
    <scope>NUCLEOTIDE SEQUENCE [LARGE SCALE GENOMIC DNA]</scope>
    <source>
        <tissue evidence="2">Leaf</tissue>
    </source>
</reference>
<name>A0A2C9W4N5_MANES</name>
<gene>
    <name evidence="2" type="ORF">MANES_03G048800</name>
</gene>
<sequence length="123" mass="13562">MDRMRSGSLLGVKYNVDACFDEISSMAGVGIVIRDIAGCFLKDRSVSLGCASSALMAETMGVREALSWVKGRYKDIPVVIEMDCLPVKSALESNVLHMNSYFAILIHDWKSLVRKFTSLSFSC</sequence>
<dbReference type="PANTHER" id="PTHR47723">
    <property type="entry name" value="OS05G0353850 PROTEIN"/>
    <property type="match status" value="1"/>
</dbReference>
<protein>
    <recommendedName>
        <fullName evidence="1">RNase H type-1 domain-containing protein</fullName>
    </recommendedName>
</protein>
<dbReference type="InterPro" id="IPR036397">
    <property type="entry name" value="RNaseH_sf"/>
</dbReference>
<dbReference type="Pfam" id="PF13456">
    <property type="entry name" value="RVT_3"/>
    <property type="match status" value="1"/>
</dbReference>
<dbReference type="PANTHER" id="PTHR47723:SF24">
    <property type="entry name" value="RNASE H TYPE-1 DOMAIN-CONTAINING PROTEIN"/>
    <property type="match status" value="1"/>
</dbReference>
<organism evidence="2">
    <name type="scientific">Manihot esculenta</name>
    <name type="common">Cassava</name>
    <name type="synonym">Jatropha manihot</name>
    <dbReference type="NCBI Taxonomy" id="3983"/>
    <lineage>
        <taxon>Eukaryota</taxon>
        <taxon>Viridiplantae</taxon>
        <taxon>Streptophyta</taxon>
        <taxon>Embryophyta</taxon>
        <taxon>Tracheophyta</taxon>
        <taxon>Spermatophyta</taxon>
        <taxon>Magnoliopsida</taxon>
        <taxon>eudicotyledons</taxon>
        <taxon>Gunneridae</taxon>
        <taxon>Pentapetalae</taxon>
        <taxon>rosids</taxon>
        <taxon>fabids</taxon>
        <taxon>Malpighiales</taxon>
        <taxon>Euphorbiaceae</taxon>
        <taxon>Crotonoideae</taxon>
        <taxon>Manihoteae</taxon>
        <taxon>Manihot</taxon>
    </lineage>
</organism>
<evidence type="ECO:0000259" key="1">
    <source>
        <dbReference type="Pfam" id="PF13456"/>
    </source>
</evidence>
<dbReference type="EMBL" id="CM004389">
    <property type="protein sequence ID" value="OAY54108.1"/>
    <property type="molecule type" value="Genomic_DNA"/>
</dbReference>
<accession>A0A2C9W4N5</accession>
<dbReference type="GO" id="GO:0004523">
    <property type="term" value="F:RNA-DNA hybrid ribonuclease activity"/>
    <property type="evidence" value="ECO:0007669"/>
    <property type="project" value="InterPro"/>
</dbReference>
<dbReference type="SUPFAM" id="SSF53098">
    <property type="entry name" value="Ribonuclease H-like"/>
    <property type="match status" value="1"/>
</dbReference>
<dbReference type="CDD" id="cd06222">
    <property type="entry name" value="RNase_H_like"/>
    <property type="match status" value="1"/>
</dbReference>
<dbReference type="Gene3D" id="3.30.420.10">
    <property type="entry name" value="Ribonuclease H-like superfamily/Ribonuclease H"/>
    <property type="match status" value="1"/>
</dbReference>
<dbReference type="AlphaFoldDB" id="A0A2C9W4N5"/>
<proteinExistence type="predicted"/>
<dbReference type="InterPro" id="IPR053151">
    <property type="entry name" value="RNase_H-like"/>
</dbReference>
<dbReference type="InterPro" id="IPR002156">
    <property type="entry name" value="RNaseH_domain"/>
</dbReference>
<dbReference type="GO" id="GO:0003676">
    <property type="term" value="F:nucleic acid binding"/>
    <property type="evidence" value="ECO:0007669"/>
    <property type="project" value="InterPro"/>
</dbReference>
<feature type="domain" description="RNase H type-1" evidence="1">
    <location>
        <begin position="15"/>
        <end position="122"/>
    </location>
</feature>